<reference evidence="1 2" key="1">
    <citation type="submission" date="2020-02" db="EMBL/GenBank/DDBJ databases">
        <title>Ideonella bacterium strain TBM-1.</title>
        <authorList>
            <person name="Chen W.-M."/>
        </authorList>
    </citation>
    <scope>NUCLEOTIDE SEQUENCE [LARGE SCALE GENOMIC DNA]</scope>
    <source>
        <strain evidence="1 2">TBM-1</strain>
    </source>
</reference>
<accession>A0A7C9TM51</accession>
<proteinExistence type="predicted"/>
<comment type="caution">
    <text evidence="1">The sequence shown here is derived from an EMBL/GenBank/DDBJ whole genome shotgun (WGS) entry which is preliminary data.</text>
</comment>
<name>A0A7C9TM51_9BURK</name>
<keyword evidence="2" id="KW-1185">Reference proteome</keyword>
<sequence>MARNSLPQMHVVTTANAFAKTGELLLEERPEGTDWLYPFVVNVALSIELYLKSYLAEEDLIPFLVHEDGSTTYQRFTKCIAHDHRFDKLYAKIPAHIKSKIESEFRGSLLKQKFPAFEDALNKFSNSFVEARYPYEKGGFKGGWISDLMNISVFLKNTIFKIGEIRDA</sequence>
<gene>
    <name evidence="1" type="ORF">G3A44_14745</name>
</gene>
<dbReference type="RefSeq" id="WP_163458334.1">
    <property type="nucleotide sequence ID" value="NZ_JAAGOH010000018.1"/>
</dbReference>
<dbReference type="EMBL" id="JAAGOH010000018">
    <property type="protein sequence ID" value="NDY92445.1"/>
    <property type="molecule type" value="Genomic_DNA"/>
</dbReference>
<dbReference type="Proteomes" id="UP000484255">
    <property type="component" value="Unassembled WGS sequence"/>
</dbReference>
<protein>
    <submittedName>
        <fullName evidence="1">Uncharacterized protein</fullName>
    </submittedName>
</protein>
<evidence type="ECO:0000313" key="1">
    <source>
        <dbReference type="EMBL" id="NDY92445.1"/>
    </source>
</evidence>
<organism evidence="1 2">
    <name type="scientific">Ideonella livida</name>
    <dbReference type="NCBI Taxonomy" id="2707176"/>
    <lineage>
        <taxon>Bacteria</taxon>
        <taxon>Pseudomonadati</taxon>
        <taxon>Pseudomonadota</taxon>
        <taxon>Betaproteobacteria</taxon>
        <taxon>Burkholderiales</taxon>
        <taxon>Sphaerotilaceae</taxon>
        <taxon>Ideonella</taxon>
    </lineage>
</organism>
<evidence type="ECO:0000313" key="2">
    <source>
        <dbReference type="Proteomes" id="UP000484255"/>
    </source>
</evidence>
<dbReference type="AlphaFoldDB" id="A0A7C9TM51"/>